<evidence type="ECO:0000256" key="1">
    <source>
        <dbReference type="ARBA" id="ARBA00004245"/>
    </source>
</evidence>
<reference evidence="7" key="1">
    <citation type="submission" date="2025-08" db="UniProtKB">
        <authorList>
            <consortium name="RefSeq"/>
        </authorList>
    </citation>
    <scope>IDENTIFICATION</scope>
    <source>
        <strain evidence="7">Ishihara</strain>
        <tissue evidence="7">Whole body</tissue>
    </source>
</reference>
<evidence type="ECO:0000256" key="4">
    <source>
        <dbReference type="ARBA" id="ARBA00023054"/>
    </source>
</evidence>
<dbReference type="GO" id="GO:0007015">
    <property type="term" value="P:actin filament organization"/>
    <property type="evidence" value="ECO:0007669"/>
    <property type="project" value="InterPro"/>
</dbReference>
<dbReference type="GO" id="GO:0048870">
    <property type="term" value="P:cell motility"/>
    <property type="evidence" value="ECO:0007669"/>
    <property type="project" value="TreeGrafter"/>
</dbReference>
<name>A0A9J7DLN8_SPOLT</name>
<evidence type="ECO:0000313" key="6">
    <source>
        <dbReference type="Proteomes" id="UP000301870"/>
    </source>
</evidence>
<dbReference type="GO" id="GO:0031209">
    <property type="term" value="C:SCAR complex"/>
    <property type="evidence" value="ECO:0007669"/>
    <property type="project" value="InterPro"/>
</dbReference>
<dbReference type="GO" id="GO:0008064">
    <property type="term" value="P:regulation of actin polymerization or depolymerization"/>
    <property type="evidence" value="ECO:0007669"/>
    <property type="project" value="TreeGrafter"/>
</dbReference>
<protein>
    <submittedName>
        <fullName evidence="7">Probable protein BRICK1-A isoform X1</fullName>
    </submittedName>
</protein>
<sequence length="90" mass="10348">MSTPPRETIQKQIQQDWANREYIEVITGSIKKITDFLNSFDMSCRSRLATLNEKLTSLERKIDYLEACKCQPGIQSQELKLVDGSKPVEL</sequence>
<proteinExistence type="inferred from homology"/>
<evidence type="ECO:0000256" key="3">
    <source>
        <dbReference type="ARBA" id="ARBA00022490"/>
    </source>
</evidence>
<keyword evidence="3" id="KW-0963">Cytoplasm</keyword>
<dbReference type="FunFam" id="1.20.5.110:FF:000017">
    <property type="entry name" value="BRICK1, SCAR/WAVE actin-nucleating complex subunit"/>
    <property type="match status" value="1"/>
</dbReference>
<dbReference type="PANTHER" id="PTHR33668:SF1">
    <property type="entry name" value="PROTEIN BRICK1"/>
    <property type="match status" value="1"/>
</dbReference>
<dbReference type="GO" id="GO:0005856">
    <property type="term" value="C:cytoskeleton"/>
    <property type="evidence" value="ECO:0007669"/>
    <property type="project" value="UniProtKB-SubCell"/>
</dbReference>
<dbReference type="KEGG" id="sliu:111347969"/>
<comment type="similarity">
    <text evidence="2">Belongs to the BRK1 family.</text>
</comment>
<dbReference type="Proteomes" id="UP000301870">
    <property type="component" value="Chromosome 1"/>
</dbReference>
<dbReference type="GeneID" id="111347969"/>
<evidence type="ECO:0000256" key="2">
    <source>
        <dbReference type="ARBA" id="ARBA00005620"/>
    </source>
</evidence>
<dbReference type="PANTHER" id="PTHR33668">
    <property type="entry name" value="PROTEIN BRICK1"/>
    <property type="match status" value="1"/>
</dbReference>
<keyword evidence="4" id="KW-0175">Coiled coil</keyword>
<dbReference type="CTD" id="246497"/>
<comment type="subcellular location">
    <subcellularLocation>
        <location evidence="1">Cytoplasm</location>
        <location evidence="1">Cytoskeleton</location>
    </subcellularLocation>
</comment>
<dbReference type="InterPro" id="IPR033378">
    <property type="entry name" value="BRICK1"/>
</dbReference>
<evidence type="ECO:0000256" key="5">
    <source>
        <dbReference type="ARBA" id="ARBA00023212"/>
    </source>
</evidence>
<dbReference type="GO" id="GO:0044877">
    <property type="term" value="F:protein-containing complex binding"/>
    <property type="evidence" value="ECO:0007669"/>
    <property type="project" value="InterPro"/>
</dbReference>
<dbReference type="Gene3D" id="1.20.5.110">
    <property type="match status" value="1"/>
</dbReference>
<keyword evidence="6" id="KW-1185">Reference proteome</keyword>
<gene>
    <name evidence="7" type="primary">LOC111347969</name>
</gene>
<keyword evidence="5" id="KW-0206">Cytoskeleton</keyword>
<dbReference type="OrthoDB" id="1883432at2759"/>
<dbReference type="RefSeq" id="XP_022814156.1">
    <property type="nucleotide sequence ID" value="XM_022958388.1"/>
</dbReference>
<organism evidence="6 7">
    <name type="scientific">Spodoptera litura</name>
    <name type="common">Asian cotton leafworm</name>
    <dbReference type="NCBI Taxonomy" id="69820"/>
    <lineage>
        <taxon>Eukaryota</taxon>
        <taxon>Metazoa</taxon>
        <taxon>Ecdysozoa</taxon>
        <taxon>Arthropoda</taxon>
        <taxon>Hexapoda</taxon>
        <taxon>Insecta</taxon>
        <taxon>Pterygota</taxon>
        <taxon>Neoptera</taxon>
        <taxon>Endopterygota</taxon>
        <taxon>Lepidoptera</taxon>
        <taxon>Glossata</taxon>
        <taxon>Ditrysia</taxon>
        <taxon>Noctuoidea</taxon>
        <taxon>Noctuidae</taxon>
        <taxon>Amphipyrinae</taxon>
        <taxon>Spodoptera</taxon>
    </lineage>
</organism>
<dbReference type="AlphaFoldDB" id="A0A9J7DLN8"/>
<accession>A0A9J7DLN8</accession>
<evidence type="ECO:0000313" key="7">
    <source>
        <dbReference type="RefSeq" id="XP_022814156.1"/>
    </source>
</evidence>